<name>A0A165XFV3_9AGAM</name>
<sequence>MNNIPGIPPNRVSELCAELVVQVSYEVQRQLANDASTRNLENVRRAFLQMDEQVTRMGRLLNQERNKCTPIGRLAEDTVLEILRYCQPAYDLHNPPTPKIPHVFSFCTRWRNIALHQPELWSRISLPIHPNLRDLFKDRNGTHPLDVYISNAQMLNASDDAYQRLGVDFVRLLPRVSCLCLNWESTPQYWGISRLPNFMNVFVGGIPFVSLKSLRVKIESENSWSPLRLNTPILRKYEYIGLLSNRVRVSTTNLVSFRYESPASQSVPPTQLLDLLSEFCHLEDVAIKFSPALPMNGFHHAPITFPKLRNLSLDCVNLSEVSEIMRHIQLPSSTNQSFIVSQRDSDSESTFERFLRGFILHSPSQIRIFGFQSRLILLFTYEGGSQTIIVGLGVSAAQLTFAMFAPQHNRLSSLDLDITPLPSLNALIVALRSFRLLTRLKVCTTEPDFERLLQALEYASVVLCPALKSIDCSGTPIRTNRIDQFLGHRRQRGVPLDEIRISQNYAISANS</sequence>
<protein>
    <recommendedName>
        <fullName evidence="3">F-box domain-containing protein</fullName>
    </recommendedName>
</protein>
<accession>A0A165XFV3</accession>
<evidence type="ECO:0000313" key="2">
    <source>
        <dbReference type="Proteomes" id="UP000076798"/>
    </source>
</evidence>
<reference evidence="1 2" key="1">
    <citation type="journal article" date="2016" name="Mol. Biol. Evol.">
        <title>Comparative Genomics of Early-Diverging Mushroom-Forming Fungi Provides Insights into the Origins of Lignocellulose Decay Capabilities.</title>
        <authorList>
            <person name="Nagy L.G."/>
            <person name="Riley R."/>
            <person name="Tritt A."/>
            <person name="Adam C."/>
            <person name="Daum C."/>
            <person name="Floudas D."/>
            <person name="Sun H."/>
            <person name="Yadav J.S."/>
            <person name="Pangilinan J."/>
            <person name="Larsson K.H."/>
            <person name="Matsuura K."/>
            <person name="Barry K."/>
            <person name="Labutti K."/>
            <person name="Kuo R."/>
            <person name="Ohm R.A."/>
            <person name="Bhattacharya S.S."/>
            <person name="Shirouzu T."/>
            <person name="Yoshinaga Y."/>
            <person name="Martin F.M."/>
            <person name="Grigoriev I.V."/>
            <person name="Hibbett D.S."/>
        </authorList>
    </citation>
    <scope>NUCLEOTIDE SEQUENCE [LARGE SCALE GENOMIC DNA]</scope>
    <source>
        <strain evidence="1 2">HHB10207 ss-3</strain>
    </source>
</reference>
<evidence type="ECO:0008006" key="3">
    <source>
        <dbReference type="Google" id="ProtNLM"/>
    </source>
</evidence>
<keyword evidence="2" id="KW-1185">Reference proteome</keyword>
<evidence type="ECO:0000313" key="1">
    <source>
        <dbReference type="EMBL" id="KZT32152.1"/>
    </source>
</evidence>
<dbReference type="EMBL" id="KV428379">
    <property type="protein sequence ID" value="KZT32152.1"/>
    <property type="molecule type" value="Genomic_DNA"/>
</dbReference>
<organism evidence="1 2">
    <name type="scientific">Sistotremastrum suecicum HHB10207 ss-3</name>
    <dbReference type="NCBI Taxonomy" id="1314776"/>
    <lineage>
        <taxon>Eukaryota</taxon>
        <taxon>Fungi</taxon>
        <taxon>Dikarya</taxon>
        <taxon>Basidiomycota</taxon>
        <taxon>Agaricomycotina</taxon>
        <taxon>Agaricomycetes</taxon>
        <taxon>Sistotremastrales</taxon>
        <taxon>Sistotremastraceae</taxon>
        <taxon>Sistotremastrum</taxon>
    </lineage>
</organism>
<dbReference type="Proteomes" id="UP000076798">
    <property type="component" value="Unassembled WGS sequence"/>
</dbReference>
<gene>
    <name evidence="1" type="ORF">SISSUDRAFT_1133327</name>
</gene>
<dbReference type="OrthoDB" id="2829216at2759"/>
<proteinExistence type="predicted"/>
<dbReference type="AlphaFoldDB" id="A0A165XFV3"/>